<evidence type="ECO:0000313" key="1">
    <source>
        <dbReference type="EMBL" id="GIY32566.1"/>
    </source>
</evidence>
<reference evidence="1 2" key="1">
    <citation type="submission" date="2021-06" db="EMBL/GenBank/DDBJ databases">
        <title>Caerostris extrusa draft genome.</title>
        <authorList>
            <person name="Kono N."/>
            <person name="Arakawa K."/>
        </authorList>
    </citation>
    <scope>NUCLEOTIDE SEQUENCE [LARGE SCALE GENOMIC DNA]</scope>
</reference>
<evidence type="ECO:0000313" key="2">
    <source>
        <dbReference type="Proteomes" id="UP001054945"/>
    </source>
</evidence>
<organism evidence="1 2">
    <name type="scientific">Caerostris extrusa</name>
    <name type="common">Bark spider</name>
    <name type="synonym">Caerostris bankana</name>
    <dbReference type="NCBI Taxonomy" id="172846"/>
    <lineage>
        <taxon>Eukaryota</taxon>
        <taxon>Metazoa</taxon>
        <taxon>Ecdysozoa</taxon>
        <taxon>Arthropoda</taxon>
        <taxon>Chelicerata</taxon>
        <taxon>Arachnida</taxon>
        <taxon>Araneae</taxon>
        <taxon>Araneomorphae</taxon>
        <taxon>Entelegynae</taxon>
        <taxon>Araneoidea</taxon>
        <taxon>Araneidae</taxon>
        <taxon>Caerostris</taxon>
    </lineage>
</organism>
<accession>A0AAV4SH95</accession>
<keyword evidence="2" id="KW-1185">Reference proteome</keyword>
<gene>
    <name evidence="1" type="ORF">CEXT_461041</name>
</gene>
<dbReference type="Proteomes" id="UP001054945">
    <property type="component" value="Unassembled WGS sequence"/>
</dbReference>
<dbReference type="AlphaFoldDB" id="A0AAV4SH95"/>
<proteinExistence type="predicted"/>
<protein>
    <submittedName>
        <fullName evidence="1">Uncharacterized protein</fullName>
    </submittedName>
</protein>
<comment type="caution">
    <text evidence="1">The sequence shown here is derived from an EMBL/GenBank/DDBJ whole genome shotgun (WGS) entry which is preliminary data.</text>
</comment>
<sequence>MKCIELVENPFPVFDHCTQTGIQLNRVRSRSKKDEFRAASKRVRFSRIGVNWNTESSTMTMMTIQTPM</sequence>
<dbReference type="EMBL" id="BPLR01009525">
    <property type="protein sequence ID" value="GIY32566.1"/>
    <property type="molecule type" value="Genomic_DNA"/>
</dbReference>
<name>A0AAV4SH95_CAEEX</name>